<dbReference type="KEGG" id="aswu:HUW51_10290"/>
<dbReference type="SUPFAM" id="SSF52743">
    <property type="entry name" value="Subtilisin-like"/>
    <property type="match status" value="1"/>
</dbReference>
<proteinExistence type="predicted"/>
<evidence type="ECO:0000259" key="1">
    <source>
        <dbReference type="Pfam" id="PF00082"/>
    </source>
</evidence>
<dbReference type="Proteomes" id="UP000515237">
    <property type="component" value="Chromosome"/>
</dbReference>
<name>A0A7G7G7G4_9BACT</name>
<dbReference type="EMBL" id="CP055156">
    <property type="protein sequence ID" value="QNF33098.1"/>
    <property type="molecule type" value="Genomic_DNA"/>
</dbReference>
<feature type="domain" description="Peptidase S8/S53" evidence="1">
    <location>
        <begin position="295"/>
        <end position="636"/>
    </location>
</feature>
<accession>A0A7G7G7G4</accession>
<dbReference type="InterPro" id="IPR036852">
    <property type="entry name" value="Peptidase_S8/S53_dom_sf"/>
</dbReference>
<keyword evidence="3" id="KW-1185">Reference proteome</keyword>
<dbReference type="RefSeq" id="WP_185273950.1">
    <property type="nucleotide sequence ID" value="NZ_CP055156.1"/>
</dbReference>
<gene>
    <name evidence="2" type="ORF">HUW51_10290</name>
</gene>
<evidence type="ECO:0000313" key="3">
    <source>
        <dbReference type="Proteomes" id="UP000515237"/>
    </source>
</evidence>
<organism evidence="2 3">
    <name type="scientific">Adhaeribacter swui</name>
    <dbReference type="NCBI Taxonomy" id="2086471"/>
    <lineage>
        <taxon>Bacteria</taxon>
        <taxon>Pseudomonadati</taxon>
        <taxon>Bacteroidota</taxon>
        <taxon>Cytophagia</taxon>
        <taxon>Cytophagales</taxon>
        <taxon>Hymenobacteraceae</taxon>
        <taxon>Adhaeribacter</taxon>
    </lineage>
</organism>
<reference evidence="2 3" key="1">
    <citation type="journal article" date="2018" name="Int. J. Syst. Evol. Microbiol.">
        <title>Adhaeribacter swui sp. nov., isolated from wet mud.</title>
        <authorList>
            <person name="Kim D.U."/>
            <person name="Kim K.W."/>
            <person name="Kang M.S."/>
            <person name="Kim J.Y."/>
            <person name="Jang J.H."/>
            <person name="Kim M.K."/>
        </authorList>
    </citation>
    <scope>NUCLEOTIDE SEQUENCE [LARGE SCALE GENOMIC DNA]</scope>
    <source>
        <strain evidence="2 3">KCTC 52873</strain>
    </source>
</reference>
<dbReference type="InterPro" id="IPR034074">
    <property type="entry name" value="Y4bN_pept_dom"/>
</dbReference>
<dbReference type="GO" id="GO:0006508">
    <property type="term" value="P:proteolysis"/>
    <property type="evidence" value="ECO:0007669"/>
    <property type="project" value="InterPro"/>
</dbReference>
<sequence length="845" mass="95210">MASNQKSHIRLEGFAEGLNYEYPRIVVIASNVKFQDRTTHGTRIKTQLETVRNQLLQNRLEDLPEGIVRDDAVYVEFTSEWGYPLKFESLEQNRDQPQYAIMNIKEEVREIQGEQQERYHVAVMMTEGGISKFIHKAEEYLTENTKNKLGQDTGKPKNGDLLNNIRRIQAATLKSFWTDGPEIPFPSEDTVTWWEAWFRRKEDDDASIGRVLQNLKGFGVEIGMTELIFPEHKVRLIRGTALQLSKSLMLLDNLAELRKPQEIADFLTHDESTHEDHVEWLDDLIARVDPRIDRNSVLICLLDSGVNNNHPLIAPFLPDPHLHSYKPEDWSTYDSGASGGHGTGVAGLALYGDLVDALASPHRIQIAHGLESFKIIETNDPNAPEFYGPITEYACTATFIDRPDNLRVFCMTVTAKDFAFRGRPSAWSSAVDKIAFGSVYDLDNPDAQLLIVSGGNVEINNLEDHPSKNYLESVHDPAQAYNCLTVGSYTRKDRVDQSLHAGWAPLAQNGAMAPSNSTSTTWEHQWPIKPDIVMEGGNISTNGIFTADHACLKVLTADKDFPHDLFKPFGDTSGAAALAAKMAAELRTAYPNYWPETIRGLMVHSAEWTDAMLGGRPIANFRESNMRTLLRSVGYGVPNKEKAMFSANNSLTLIAERFIQPYQPNGSNAKYKDYHLFTLPWPADILGDQLYDQDVTLKVTLSYFIEPNPGSRNKSYANTYHYHSHSLDFAVIKANESLDNFKRRVSAAEESMNEEHDGSGEPWIIKKVRSRGSVSKDFITMSGADMARRNVIAVYPKGGWYKTRKKMNKVNSIVRYSLIISVETPITDVDLYTPVYNYIENIVST</sequence>
<dbReference type="AlphaFoldDB" id="A0A7G7G7G4"/>
<dbReference type="CDD" id="cd04847">
    <property type="entry name" value="Peptidases_S8_Subtilisin_like_2"/>
    <property type="match status" value="1"/>
</dbReference>
<dbReference type="Pfam" id="PF00082">
    <property type="entry name" value="Peptidase_S8"/>
    <property type="match status" value="1"/>
</dbReference>
<dbReference type="Gene3D" id="3.40.50.200">
    <property type="entry name" value="Peptidase S8/S53 domain"/>
    <property type="match status" value="1"/>
</dbReference>
<evidence type="ECO:0000313" key="2">
    <source>
        <dbReference type="EMBL" id="QNF33098.1"/>
    </source>
</evidence>
<dbReference type="InterPro" id="IPR000209">
    <property type="entry name" value="Peptidase_S8/S53_dom"/>
</dbReference>
<dbReference type="GO" id="GO:0004252">
    <property type="term" value="F:serine-type endopeptidase activity"/>
    <property type="evidence" value="ECO:0007669"/>
    <property type="project" value="InterPro"/>
</dbReference>
<protein>
    <submittedName>
        <fullName evidence="2">S8 family peptidase</fullName>
    </submittedName>
</protein>